<dbReference type="NCBIfam" id="TIGR00449">
    <property type="entry name" value="tgt_general"/>
    <property type="match status" value="1"/>
</dbReference>
<comment type="similarity">
    <text evidence="5">Belongs to the queuine tRNA-ribosyltransferase family.</text>
</comment>
<reference evidence="8" key="1">
    <citation type="journal article" date="2020" name="mSystems">
        <title>Genome- and Community-Level Interaction Insights into Carbon Utilization and Element Cycling Functions of Hydrothermarchaeota in Hydrothermal Sediment.</title>
        <authorList>
            <person name="Zhou Z."/>
            <person name="Liu Y."/>
            <person name="Xu W."/>
            <person name="Pan J."/>
            <person name="Luo Z.H."/>
            <person name="Li M."/>
        </authorList>
    </citation>
    <scope>NUCLEOTIDE SEQUENCE [LARGE SCALE GENOMIC DNA]</scope>
    <source>
        <strain evidence="7">SpSt-265</strain>
        <strain evidence="8">SpSt-465</strain>
    </source>
</reference>
<dbReference type="GO" id="GO:0005829">
    <property type="term" value="C:cytosol"/>
    <property type="evidence" value="ECO:0007669"/>
    <property type="project" value="TreeGrafter"/>
</dbReference>
<comment type="pathway">
    <text evidence="5">tRNA modification; tRNA-queuosine biosynthesis.</text>
</comment>
<feature type="binding site" evidence="5">
    <location>
        <position position="185"/>
    </location>
    <ligand>
        <name>substrate</name>
    </ligand>
</feature>
<dbReference type="Pfam" id="PF01702">
    <property type="entry name" value="TGT"/>
    <property type="match status" value="1"/>
</dbReference>
<comment type="caution">
    <text evidence="8">The sequence shown here is derived from an EMBL/GenBank/DDBJ whole genome shotgun (WGS) entry which is preliminary data.</text>
</comment>
<accession>A0A7C3IXH7</accession>
<comment type="catalytic activity">
    <reaction evidence="4 5">
        <text>7-aminomethyl-7-carbaguanine + guanosine(34) in tRNA = 7-aminomethyl-7-carbaguanosine(34) in tRNA + guanine</text>
        <dbReference type="Rhea" id="RHEA:24104"/>
        <dbReference type="Rhea" id="RHEA-COMP:10341"/>
        <dbReference type="Rhea" id="RHEA-COMP:10342"/>
        <dbReference type="ChEBI" id="CHEBI:16235"/>
        <dbReference type="ChEBI" id="CHEBI:58703"/>
        <dbReference type="ChEBI" id="CHEBI:74269"/>
        <dbReference type="ChEBI" id="CHEBI:82833"/>
        <dbReference type="EC" id="2.4.2.29"/>
    </reaction>
</comment>
<feature type="binding site" evidence="5">
    <location>
        <position position="300"/>
    </location>
    <ligand>
        <name>Zn(2+)</name>
        <dbReference type="ChEBI" id="CHEBI:29105"/>
    </ligand>
</feature>
<comment type="subunit">
    <text evidence="5">Homodimer. Within each dimer, one monomer is responsible for RNA recognition and catalysis, while the other monomer binds to the replacement base PreQ1.</text>
</comment>
<evidence type="ECO:0000256" key="1">
    <source>
        <dbReference type="ARBA" id="ARBA00022676"/>
    </source>
</evidence>
<dbReference type="Gene3D" id="3.20.20.105">
    <property type="entry name" value="Queuine tRNA-ribosyltransferase-like"/>
    <property type="match status" value="1"/>
</dbReference>
<feature type="active site" description="Nucleophile" evidence="5">
    <location>
        <position position="262"/>
    </location>
</feature>
<keyword evidence="1 5" id="KW-0328">Glycosyltransferase</keyword>
<feature type="domain" description="tRNA-guanine(15) transglycosylase-like" evidence="6">
    <location>
        <begin position="12"/>
        <end position="364"/>
    </location>
</feature>
<proteinExistence type="inferred from homology"/>
<evidence type="ECO:0000259" key="6">
    <source>
        <dbReference type="Pfam" id="PF01702"/>
    </source>
</evidence>
<organism evidence="8">
    <name type="scientific">candidate division WOR-3 bacterium</name>
    <dbReference type="NCBI Taxonomy" id="2052148"/>
    <lineage>
        <taxon>Bacteria</taxon>
        <taxon>Bacteria division WOR-3</taxon>
    </lineage>
</organism>
<dbReference type="InterPro" id="IPR002616">
    <property type="entry name" value="tRNA_ribo_trans-like"/>
</dbReference>
<feature type="binding site" evidence="5">
    <location>
        <begin position="90"/>
        <end position="94"/>
    </location>
    <ligand>
        <name>substrate</name>
    </ligand>
</feature>
<protein>
    <recommendedName>
        <fullName evidence="5">Queuine tRNA-ribosyltransferase</fullName>
        <ecNumber evidence="5">2.4.2.29</ecNumber>
    </recommendedName>
    <alternativeName>
        <fullName evidence="5">Guanine insertion enzyme</fullName>
    </alternativeName>
    <alternativeName>
        <fullName evidence="5">tRNA-guanine transglycosylase</fullName>
    </alternativeName>
</protein>
<feature type="binding site" evidence="5">
    <location>
        <position position="331"/>
    </location>
    <ligand>
        <name>Zn(2+)</name>
        <dbReference type="ChEBI" id="CHEBI:29105"/>
    </ligand>
</feature>
<dbReference type="SUPFAM" id="SSF51713">
    <property type="entry name" value="tRNA-guanine transglycosylase"/>
    <property type="match status" value="1"/>
</dbReference>
<dbReference type="GO" id="GO:0008616">
    <property type="term" value="P:tRNA queuosine(34) biosynthetic process"/>
    <property type="evidence" value="ECO:0007669"/>
    <property type="project" value="UniProtKB-UniRule"/>
</dbReference>
<dbReference type="UniPathway" id="UPA00392"/>
<keyword evidence="2 5" id="KW-0808">Transferase</keyword>
<feature type="active site" description="Proton acceptor" evidence="5">
    <location>
        <position position="90"/>
    </location>
</feature>
<evidence type="ECO:0000256" key="2">
    <source>
        <dbReference type="ARBA" id="ARBA00022679"/>
    </source>
</evidence>
<dbReference type="HAMAP" id="MF_00168">
    <property type="entry name" value="Q_tRNA_Tgt"/>
    <property type="match status" value="1"/>
</dbReference>
<dbReference type="EC" id="2.4.2.29" evidence="5"/>
<evidence type="ECO:0000256" key="3">
    <source>
        <dbReference type="ARBA" id="ARBA00022694"/>
    </source>
</evidence>
<keyword evidence="5" id="KW-0862">Zinc</keyword>
<evidence type="ECO:0000313" key="7">
    <source>
        <dbReference type="EMBL" id="HEA87680.1"/>
    </source>
</evidence>
<dbReference type="PANTHER" id="PTHR46499">
    <property type="entry name" value="QUEUINE TRNA-RIBOSYLTRANSFERASE"/>
    <property type="match status" value="1"/>
</dbReference>
<dbReference type="InterPro" id="IPR050076">
    <property type="entry name" value="ArchSynthase1/Queuine_TRR"/>
</dbReference>
<comment type="caution">
    <text evidence="5">Lacks conserved residue(s) required for the propagation of feature annotation.</text>
</comment>
<dbReference type="GO" id="GO:0046872">
    <property type="term" value="F:metal ion binding"/>
    <property type="evidence" value="ECO:0007669"/>
    <property type="project" value="UniProtKB-KW"/>
</dbReference>
<dbReference type="AlphaFoldDB" id="A0A7C3IXH7"/>
<gene>
    <name evidence="5" type="primary">tgt</name>
    <name evidence="7" type="ORF">ENP94_06715</name>
    <name evidence="8" type="ORF">ENS16_02365</name>
</gene>
<feature type="binding site" evidence="5">
    <location>
        <position position="305"/>
    </location>
    <ligand>
        <name>Zn(2+)</name>
        <dbReference type="ChEBI" id="CHEBI:29105"/>
    </ligand>
</feature>
<dbReference type="InterPro" id="IPR036511">
    <property type="entry name" value="TGT-like_sf"/>
</dbReference>
<evidence type="ECO:0000256" key="5">
    <source>
        <dbReference type="HAMAP-Rule" id="MF_00168"/>
    </source>
</evidence>
<name>A0A7C3IXH7_UNCW3</name>
<feature type="binding site" evidence="5">
    <location>
        <position position="212"/>
    </location>
    <ligand>
        <name>substrate</name>
    </ligand>
</feature>
<comment type="function">
    <text evidence="5">Catalyzes the base-exchange of a guanine (G) residue with the queuine precursor 7-aminomethyl-7-deazaguanine (PreQ1) at position 34 (anticodon wobble position) in tRNAs with GU(N) anticodons (tRNA-Asp, -Asn, -His and -Tyr). Catalysis occurs through a double-displacement mechanism. The nucleophile active site attacks the C1' of nucleotide 34 to detach the guanine base from the RNA, forming a covalent enzyme-RNA intermediate. The proton acceptor active site deprotonates the incoming PreQ1, allowing a nucleophilic attack on the C1' of the ribose to form the product. After dissociation, two additional enzymatic reactions on the tRNA convert PreQ1 to queuine (Q), resulting in the hypermodified nucleoside queuosine (7-(((4,5-cis-dihydroxy-2-cyclopenten-1-yl)amino)methyl)-7-deazaguanosine).</text>
</comment>
<dbReference type="EMBL" id="DSTU01000004">
    <property type="protein sequence ID" value="HFJ53519.1"/>
    <property type="molecule type" value="Genomic_DNA"/>
</dbReference>
<feature type="region of interest" description="RNA binding; important for wobble base 34 recognition" evidence="5">
    <location>
        <begin position="267"/>
        <end position="271"/>
    </location>
</feature>
<dbReference type="InterPro" id="IPR004803">
    <property type="entry name" value="TGT"/>
</dbReference>
<feature type="binding site" evidence="5">
    <location>
        <position position="302"/>
    </location>
    <ligand>
        <name>Zn(2+)</name>
        <dbReference type="ChEBI" id="CHEBI:29105"/>
    </ligand>
</feature>
<dbReference type="PANTHER" id="PTHR46499:SF1">
    <property type="entry name" value="QUEUINE TRNA-RIBOSYLTRANSFERASE"/>
    <property type="match status" value="1"/>
</dbReference>
<comment type="cofactor">
    <cofactor evidence="5">
        <name>Zn(2+)</name>
        <dbReference type="ChEBI" id="CHEBI:29105"/>
    </cofactor>
    <text evidence="5">Binds 1 zinc ion per subunit.</text>
</comment>
<keyword evidence="5" id="KW-0479">Metal-binding</keyword>
<evidence type="ECO:0000313" key="8">
    <source>
        <dbReference type="EMBL" id="HFJ53519.1"/>
    </source>
</evidence>
<dbReference type="GO" id="GO:0008479">
    <property type="term" value="F:tRNA-guanosine(34) queuine transglycosylase activity"/>
    <property type="evidence" value="ECO:0007669"/>
    <property type="project" value="UniProtKB-UniRule"/>
</dbReference>
<feature type="binding site" evidence="5">
    <location>
        <position position="144"/>
    </location>
    <ligand>
        <name>substrate</name>
    </ligand>
</feature>
<keyword evidence="3 5" id="KW-0819">tRNA processing</keyword>
<keyword evidence="5" id="KW-0671">Queuosine biosynthesis</keyword>
<dbReference type="NCBIfam" id="TIGR00430">
    <property type="entry name" value="Q_tRNA_tgt"/>
    <property type="match status" value="1"/>
</dbReference>
<dbReference type="EMBL" id="DSLG01000008">
    <property type="protein sequence ID" value="HEA87680.1"/>
    <property type="molecule type" value="Genomic_DNA"/>
</dbReference>
<sequence length="380" mass="42109">MFIFEVLAGDYRARRGRLSLPHGTVQTPAFMAVATQAAVKTMSPQEVRDTGTEMLVCNTYHLYLRPGHKLIQKAGGVSAFMGWHRPVLTDSGGYQIYSLAALSRTGDEGAEFQSHIDGSRHFFTPELVIEIQRALGSDIAMCLDDCPPFPVSRQQAEISVMRTTGWAQRCRTAAGADVNLFGIIQGATYHDLRRRSAEELLALDFPGYAIGGLCLGEPSALTYEITELVCSMIPPDKPRYLMGAGYPEDIINAVRAGVDLFDCVLPTRNGRTGTAFISTGRVLIRNAVYADDHGPLDPNCDCYTCRNFSRAYLRHLFLAGEALGPRLLSYHNLYFFQSLLRAIREAIACGRFDEWARQFLSRYAQVTGQDSDLVSVNRND</sequence>
<evidence type="ECO:0000256" key="4">
    <source>
        <dbReference type="ARBA" id="ARBA00050112"/>
    </source>
</evidence>
<dbReference type="FunFam" id="3.20.20.105:FF:000001">
    <property type="entry name" value="Queuine tRNA-ribosyltransferase"/>
    <property type="match status" value="1"/>
</dbReference>